<dbReference type="SUPFAM" id="SSF51735">
    <property type="entry name" value="NAD(P)-binding Rossmann-fold domains"/>
    <property type="match status" value="1"/>
</dbReference>
<keyword evidence="3" id="KW-1185">Reference proteome</keyword>
<proteinExistence type="predicted"/>
<reference evidence="2" key="1">
    <citation type="submission" date="2023-11" db="EMBL/GenBank/DDBJ databases">
        <authorList>
            <person name="De Vega J J."/>
            <person name="De Vega J J."/>
        </authorList>
    </citation>
    <scope>NUCLEOTIDE SEQUENCE</scope>
</reference>
<evidence type="ECO:0000313" key="1">
    <source>
        <dbReference type="EMBL" id="CAK5273555.1"/>
    </source>
</evidence>
<evidence type="ECO:0000313" key="3">
    <source>
        <dbReference type="Proteomes" id="UP001295794"/>
    </source>
</evidence>
<dbReference type="PANTHER" id="PTHR14097">
    <property type="entry name" value="OXIDOREDUCTASE HTATIP2"/>
    <property type="match status" value="1"/>
</dbReference>
<dbReference type="EMBL" id="CAVNYO010000397">
    <property type="protein sequence ID" value="CAK5273555.1"/>
    <property type="molecule type" value="Genomic_DNA"/>
</dbReference>
<dbReference type="InterPro" id="IPR036291">
    <property type="entry name" value="NAD(P)-bd_dom_sf"/>
</dbReference>
<dbReference type="EMBL" id="CAVNYO010000398">
    <property type="protein sequence ID" value="CAK5273642.1"/>
    <property type="molecule type" value="Genomic_DNA"/>
</dbReference>
<comment type="caution">
    <text evidence="2">The sequence shown here is derived from an EMBL/GenBank/DDBJ whole genome shotgun (WGS) entry which is preliminary data.</text>
</comment>
<gene>
    <name evidence="1" type="ORF">MYCIT1_LOCUS20083</name>
    <name evidence="2" type="ORF">MYCIT1_LOCUS20234</name>
</gene>
<protein>
    <recommendedName>
        <fullName evidence="4">NAD(P)-binding domain-containing protein</fullName>
    </recommendedName>
</protein>
<organism evidence="2 3">
    <name type="scientific">Mycena citricolor</name>
    <dbReference type="NCBI Taxonomy" id="2018698"/>
    <lineage>
        <taxon>Eukaryota</taxon>
        <taxon>Fungi</taxon>
        <taxon>Dikarya</taxon>
        <taxon>Basidiomycota</taxon>
        <taxon>Agaricomycotina</taxon>
        <taxon>Agaricomycetes</taxon>
        <taxon>Agaricomycetidae</taxon>
        <taxon>Agaricales</taxon>
        <taxon>Marasmiineae</taxon>
        <taxon>Mycenaceae</taxon>
        <taxon>Mycena</taxon>
    </lineage>
</organism>
<evidence type="ECO:0000313" key="2">
    <source>
        <dbReference type="EMBL" id="CAK5273642.1"/>
    </source>
</evidence>
<dbReference type="Gene3D" id="3.40.50.720">
    <property type="entry name" value="NAD(P)-binding Rossmann-like Domain"/>
    <property type="match status" value="1"/>
</dbReference>
<dbReference type="Proteomes" id="UP001295794">
    <property type="component" value="Unassembled WGS sequence"/>
</dbReference>
<dbReference type="PANTHER" id="PTHR14097:SF9">
    <property type="entry name" value="EPIMERASE, PUTATIVE (AFU_ORTHOLOGUE AFUA_8G07320)-RELATED"/>
    <property type="match status" value="1"/>
</dbReference>
<sequence>MKLIIVGATGFVGKEILSQASKHPKITSIVTVSRSAIAAPEGVAAGKFESVVVSDYDQYTEEAKKAFAGANGCIWTVGLTPPKYMALGPEEGKRVSYTATLAGLQAIADSSPAKPFRFCYMSGDAAVRDQSAKLEGELAGFRLMRGDVENDVLAFAAKHAGFEAASVRPGLITERAKLEASREFAKGHGWPTIVLEDCVSAMLHMVVNGFEKDPVSNDELTALAGRI</sequence>
<accession>A0AAD2K1I0</accession>
<evidence type="ECO:0008006" key="4">
    <source>
        <dbReference type="Google" id="ProtNLM"/>
    </source>
</evidence>
<name>A0AAD2K1I0_9AGAR</name>
<dbReference type="AlphaFoldDB" id="A0AAD2K1I0"/>